<accession>A0A967F1R5</accession>
<dbReference type="Pfam" id="PF02653">
    <property type="entry name" value="BPD_transp_2"/>
    <property type="match status" value="1"/>
</dbReference>
<dbReference type="EMBL" id="JAAQPH010000023">
    <property type="protein sequence ID" value="NIA71514.1"/>
    <property type="molecule type" value="Genomic_DNA"/>
</dbReference>
<evidence type="ECO:0000313" key="7">
    <source>
        <dbReference type="EMBL" id="NIA71514.1"/>
    </source>
</evidence>
<dbReference type="CDD" id="cd06581">
    <property type="entry name" value="TM_PBP1_LivM_like"/>
    <property type="match status" value="1"/>
</dbReference>
<name>A0A967F1R5_9PROT</name>
<reference evidence="7" key="1">
    <citation type="submission" date="2020-03" db="EMBL/GenBank/DDBJ databases">
        <title>Genome of Pelagibius litoralis DSM 21314T.</title>
        <authorList>
            <person name="Wang G."/>
        </authorList>
    </citation>
    <scope>NUCLEOTIDE SEQUENCE</scope>
    <source>
        <strain evidence="7">DSM 21314</strain>
    </source>
</reference>
<feature type="transmembrane region" description="Helical" evidence="6">
    <location>
        <begin position="126"/>
        <end position="144"/>
    </location>
</feature>
<comment type="caution">
    <text evidence="7">The sequence shown here is derived from an EMBL/GenBank/DDBJ whole genome shotgun (WGS) entry which is preliminary data.</text>
</comment>
<dbReference type="Proteomes" id="UP000761264">
    <property type="component" value="Unassembled WGS sequence"/>
</dbReference>
<dbReference type="AlphaFoldDB" id="A0A967F1R5"/>
<feature type="transmembrane region" description="Helical" evidence="6">
    <location>
        <begin position="48"/>
        <end position="71"/>
    </location>
</feature>
<organism evidence="7 8">
    <name type="scientific">Pelagibius litoralis</name>
    <dbReference type="NCBI Taxonomy" id="374515"/>
    <lineage>
        <taxon>Bacteria</taxon>
        <taxon>Pseudomonadati</taxon>
        <taxon>Pseudomonadota</taxon>
        <taxon>Alphaproteobacteria</taxon>
        <taxon>Rhodospirillales</taxon>
        <taxon>Rhodovibrionaceae</taxon>
        <taxon>Pelagibius</taxon>
    </lineage>
</organism>
<dbReference type="GO" id="GO:0005886">
    <property type="term" value="C:plasma membrane"/>
    <property type="evidence" value="ECO:0007669"/>
    <property type="project" value="UniProtKB-SubCell"/>
</dbReference>
<dbReference type="GO" id="GO:0015658">
    <property type="term" value="F:branched-chain amino acid transmembrane transporter activity"/>
    <property type="evidence" value="ECO:0007669"/>
    <property type="project" value="InterPro"/>
</dbReference>
<keyword evidence="2" id="KW-1003">Cell membrane</keyword>
<feature type="transmembrane region" description="Helical" evidence="6">
    <location>
        <begin position="264"/>
        <end position="289"/>
    </location>
</feature>
<dbReference type="PANTHER" id="PTHR30482">
    <property type="entry name" value="HIGH-AFFINITY BRANCHED-CHAIN AMINO ACID TRANSPORT SYSTEM PERMEASE"/>
    <property type="match status" value="1"/>
</dbReference>
<feature type="transmembrane region" description="Helical" evidence="6">
    <location>
        <begin position="180"/>
        <end position="207"/>
    </location>
</feature>
<keyword evidence="4 6" id="KW-1133">Transmembrane helix</keyword>
<feature type="transmembrane region" description="Helical" evidence="6">
    <location>
        <begin position="301"/>
        <end position="321"/>
    </location>
</feature>
<evidence type="ECO:0000256" key="4">
    <source>
        <dbReference type="ARBA" id="ARBA00022989"/>
    </source>
</evidence>
<sequence>MTLSNPQEELNVSGRRLAAAVALMARHRVAAVLGFLLIFPFLLPYEALAVNILIYGLFALGFNMVFGYMGVLSFGHAAFFGLGSYATGIVIVHYGIHWLPAIVIGVVAAGIGAAVIGALATRTRGIYFAMVTLALSQCVYYLVYQLEDLSGGENGLRGVDVYDLGLPGLELTLLDPLTKYYFVFVFVALAVWMFSRILASPFGAVLEALRENESRARACGTNVAMSKWLAFVISGLFCGLAGALNAIHLTIVPIESLHYHTSGLAVMMSLLGGMGTFFGPFVGALTFLVLEDVITLVTVHWQLFVGALFVFFILFFPRGIWGTLLRWASR</sequence>
<evidence type="ECO:0000256" key="6">
    <source>
        <dbReference type="SAM" id="Phobius"/>
    </source>
</evidence>
<dbReference type="InterPro" id="IPR001851">
    <property type="entry name" value="ABC_transp_permease"/>
</dbReference>
<dbReference type="RefSeq" id="WP_167229223.1">
    <property type="nucleotide sequence ID" value="NZ_JAAQPH010000023.1"/>
</dbReference>
<evidence type="ECO:0000256" key="3">
    <source>
        <dbReference type="ARBA" id="ARBA00022692"/>
    </source>
</evidence>
<feature type="transmembrane region" description="Helical" evidence="6">
    <location>
        <begin position="228"/>
        <end position="252"/>
    </location>
</feature>
<evidence type="ECO:0000256" key="2">
    <source>
        <dbReference type="ARBA" id="ARBA00022475"/>
    </source>
</evidence>
<keyword evidence="3 6" id="KW-0812">Transmembrane</keyword>
<keyword evidence="5 6" id="KW-0472">Membrane</keyword>
<evidence type="ECO:0000313" key="8">
    <source>
        <dbReference type="Proteomes" id="UP000761264"/>
    </source>
</evidence>
<gene>
    <name evidence="7" type="ORF">HBA54_23260</name>
</gene>
<dbReference type="InterPro" id="IPR043428">
    <property type="entry name" value="LivM-like"/>
</dbReference>
<evidence type="ECO:0000256" key="1">
    <source>
        <dbReference type="ARBA" id="ARBA00004651"/>
    </source>
</evidence>
<keyword evidence="8" id="KW-1185">Reference proteome</keyword>
<feature type="transmembrane region" description="Helical" evidence="6">
    <location>
        <begin position="102"/>
        <end position="119"/>
    </location>
</feature>
<comment type="subcellular location">
    <subcellularLocation>
        <location evidence="1">Cell membrane</location>
        <topology evidence="1">Multi-pass membrane protein</topology>
    </subcellularLocation>
</comment>
<dbReference type="PANTHER" id="PTHR30482:SF17">
    <property type="entry name" value="ABC TRANSPORTER ATP-BINDING PROTEIN"/>
    <property type="match status" value="1"/>
</dbReference>
<proteinExistence type="predicted"/>
<evidence type="ECO:0000256" key="5">
    <source>
        <dbReference type="ARBA" id="ARBA00023136"/>
    </source>
</evidence>
<protein>
    <submittedName>
        <fullName evidence="7">Branched-chain amino acid ABC transporter permease</fullName>
    </submittedName>
</protein>